<dbReference type="OrthoDB" id="8709at2157"/>
<keyword evidence="1 4" id="KW-0479">Metal-binding</keyword>
<comment type="cofactor">
    <cofactor evidence="4">
        <name>Zn(2+)</name>
        <dbReference type="ChEBI" id="CHEBI:29105"/>
    </cofactor>
</comment>
<dbReference type="SUPFAM" id="SSF50129">
    <property type="entry name" value="GroES-like"/>
    <property type="match status" value="1"/>
</dbReference>
<dbReference type="InterPro" id="IPR013149">
    <property type="entry name" value="ADH-like_C"/>
</dbReference>
<dbReference type="GO" id="GO:0016616">
    <property type="term" value="F:oxidoreductase activity, acting on the CH-OH group of donors, NAD or NADP as acceptor"/>
    <property type="evidence" value="ECO:0007669"/>
    <property type="project" value="UniProtKB-ARBA"/>
</dbReference>
<dbReference type="STRING" id="660521.SAMN04487949_1364"/>
<dbReference type="Gene3D" id="3.90.180.10">
    <property type="entry name" value="Medium-chain alcohol dehydrogenases, catalytic domain"/>
    <property type="match status" value="1"/>
</dbReference>
<dbReference type="Pfam" id="PF00107">
    <property type="entry name" value="ADH_zinc_N"/>
    <property type="match status" value="1"/>
</dbReference>
<evidence type="ECO:0000259" key="5">
    <source>
        <dbReference type="SMART" id="SM00829"/>
    </source>
</evidence>
<evidence type="ECO:0000256" key="2">
    <source>
        <dbReference type="ARBA" id="ARBA00022833"/>
    </source>
</evidence>
<dbReference type="InterPro" id="IPR002328">
    <property type="entry name" value="ADH_Zn_CS"/>
</dbReference>
<dbReference type="AlphaFoldDB" id="A0A1G9SHV7"/>
<evidence type="ECO:0000313" key="7">
    <source>
        <dbReference type="Proteomes" id="UP000199451"/>
    </source>
</evidence>
<dbReference type="Pfam" id="PF08240">
    <property type="entry name" value="ADH_N"/>
    <property type="match status" value="1"/>
</dbReference>
<comment type="similarity">
    <text evidence="4">Belongs to the zinc-containing alcohol dehydrogenase family.</text>
</comment>
<dbReference type="GO" id="GO:0030554">
    <property type="term" value="F:adenyl nucleotide binding"/>
    <property type="evidence" value="ECO:0007669"/>
    <property type="project" value="UniProtKB-ARBA"/>
</dbReference>
<dbReference type="SMART" id="SM00829">
    <property type="entry name" value="PKS_ER"/>
    <property type="match status" value="1"/>
</dbReference>
<dbReference type="GO" id="GO:0051262">
    <property type="term" value="P:protein tetramerization"/>
    <property type="evidence" value="ECO:0007669"/>
    <property type="project" value="UniProtKB-ARBA"/>
</dbReference>
<dbReference type="InterPro" id="IPR036291">
    <property type="entry name" value="NAD(P)-bd_dom_sf"/>
</dbReference>
<gene>
    <name evidence="6" type="ORF">SAMN04487949_1364</name>
</gene>
<evidence type="ECO:0000256" key="3">
    <source>
        <dbReference type="ARBA" id="ARBA00023002"/>
    </source>
</evidence>
<organism evidence="6 7">
    <name type="scientific">Halogranum gelatinilyticum</name>
    <dbReference type="NCBI Taxonomy" id="660521"/>
    <lineage>
        <taxon>Archaea</taxon>
        <taxon>Methanobacteriati</taxon>
        <taxon>Methanobacteriota</taxon>
        <taxon>Stenosarchaea group</taxon>
        <taxon>Halobacteria</taxon>
        <taxon>Halobacteriales</taxon>
        <taxon>Haloferacaceae</taxon>
    </lineage>
</organism>
<evidence type="ECO:0000256" key="4">
    <source>
        <dbReference type="RuleBase" id="RU361277"/>
    </source>
</evidence>
<dbReference type="PANTHER" id="PTHR43401">
    <property type="entry name" value="L-THREONINE 3-DEHYDROGENASE"/>
    <property type="match status" value="1"/>
</dbReference>
<dbReference type="GO" id="GO:0043168">
    <property type="term" value="F:anion binding"/>
    <property type="evidence" value="ECO:0007669"/>
    <property type="project" value="UniProtKB-ARBA"/>
</dbReference>
<dbReference type="PROSITE" id="PS00059">
    <property type="entry name" value="ADH_ZINC"/>
    <property type="match status" value="1"/>
</dbReference>
<dbReference type="RefSeq" id="WP_089695612.1">
    <property type="nucleotide sequence ID" value="NZ_FNHL01000002.1"/>
</dbReference>
<evidence type="ECO:0000313" key="6">
    <source>
        <dbReference type="EMBL" id="SDM34890.1"/>
    </source>
</evidence>
<keyword evidence="2 4" id="KW-0862">Zinc</keyword>
<feature type="domain" description="Enoyl reductase (ER)" evidence="5">
    <location>
        <begin position="13"/>
        <end position="345"/>
    </location>
</feature>
<name>A0A1G9SHV7_9EURY</name>
<keyword evidence="3" id="KW-0560">Oxidoreductase</keyword>
<dbReference type="InterPro" id="IPR020843">
    <property type="entry name" value="ER"/>
</dbReference>
<dbReference type="SUPFAM" id="SSF51735">
    <property type="entry name" value="NAD(P)-binding Rossmann-fold domains"/>
    <property type="match status" value="1"/>
</dbReference>
<protein>
    <submittedName>
        <fullName evidence="6">NADPH2:quinone reductase</fullName>
    </submittedName>
</protein>
<dbReference type="InterPro" id="IPR013154">
    <property type="entry name" value="ADH-like_N"/>
</dbReference>
<keyword evidence="7" id="KW-1185">Reference proteome</keyword>
<accession>A0A1G9SHV7</accession>
<dbReference type="InterPro" id="IPR050129">
    <property type="entry name" value="Zn_alcohol_dh"/>
</dbReference>
<dbReference type="GO" id="GO:0044281">
    <property type="term" value="P:small molecule metabolic process"/>
    <property type="evidence" value="ECO:0007669"/>
    <property type="project" value="UniProtKB-ARBA"/>
</dbReference>
<proteinExistence type="inferred from homology"/>
<dbReference type="EMBL" id="FNHL01000002">
    <property type="protein sequence ID" value="SDM34890.1"/>
    <property type="molecule type" value="Genomic_DNA"/>
</dbReference>
<dbReference type="GO" id="GO:0008270">
    <property type="term" value="F:zinc ion binding"/>
    <property type="evidence" value="ECO:0007669"/>
    <property type="project" value="InterPro"/>
</dbReference>
<evidence type="ECO:0000256" key="1">
    <source>
        <dbReference type="ARBA" id="ARBA00022723"/>
    </source>
</evidence>
<dbReference type="PANTHER" id="PTHR43401:SF2">
    <property type="entry name" value="L-THREONINE 3-DEHYDROGENASE"/>
    <property type="match status" value="1"/>
</dbReference>
<reference evidence="7" key="1">
    <citation type="submission" date="2016-10" db="EMBL/GenBank/DDBJ databases">
        <authorList>
            <person name="Varghese N."/>
            <person name="Submissions S."/>
        </authorList>
    </citation>
    <scope>NUCLEOTIDE SEQUENCE [LARGE SCALE GENOMIC DNA]</scope>
    <source>
        <strain evidence="7">CGMCC 1.10119</strain>
    </source>
</reference>
<dbReference type="Proteomes" id="UP000199451">
    <property type="component" value="Unassembled WGS sequence"/>
</dbReference>
<dbReference type="InterPro" id="IPR011032">
    <property type="entry name" value="GroES-like_sf"/>
</dbReference>
<sequence length="347" mass="36489">MTPTKAVVLDEWGGELTTDRLDVPDPGPGEALVDVRACGVTRTIENAIQGGLSDDPAFTPRVPGHEFAGVVEDVGPGVETVDPGDRVVCYFYLTCGSCDNCRRGDTARCTDFGGWLGVQRDGAYAERTVVPAANLLPLPDGATFEMGAVAADGLATPLHVCERAAVDDTDTVLVVGAAGRVGIHLSQLAALRGARVLAADVDADRLAHVDSVTPDAVMPIDARGDDVAERLRATTDGDGPSVVVDTVGDTDTLAAAWDVLAMGGQIVSLTTHHDRAFAPPMKEFVVKEASFLGSRYATKDQVVRAARLLADGRVDPVVTERVGLDEVPTLHERIRSGEHHGMAILEP</sequence>